<feature type="binding site" evidence="5">
    <location>
        <position position="270"/>
    </location>
    <ligand>
        <name>dimethylallyl diphosphate</name>
        <dbReference type="ChEBI" id="CHEBI:57623"/>
    </ligand>
</feature>
<feature type="binding site" evidence="5">
    <location>
        <position position="227"/>
    </location>
    <ligand>
        <name>dimethylallyl diphosphate</name>
        <dbReference type="ChEBI" id="CHEBI:57623"/>
    </ligand>
</feature>
<feature type="binding site" evidence="5">
    <location>
        <position position="226"/>
    </location>
    <ligand>
        <name>isopentenyl diphosphate</name>
        <dbReference type="ChEBI" id="CHEBI:128769"/>
    </ligand>
</feature>
<dbReference type="EMBL" id="CP011299">
    <property type="protein sequence ID" value="ANF16945.1"/>
    <property type="molecule type" value="Genomic_DNA"/>
</dbReference>
<reference evidence="6 7" key="1">
    <citation type="submission" date="2015-04" db="EMBL/GenBank/DDBJ databases">
        <title>Buchnera aphidicola assembly.</title>
        <authorList>
            <person name="Zhang Y."/>
        </authorList>
    </citation>
    <scope>NUCLEOTIDE SEQUENCE [LARGE SCALE GENOMIC DNA]</scope>
    <source>
        <strain evidence="6 7">SC</strain>
    </source>
</reference>
<dbReference type="GO" id="GO:0016114">
    <property type="term" value="P:terpenoid biosynthetic process"/>
    <property type="evidence" value="ECO:0007669"/>
    <property type="project" value="UniProtKB-UniRule"/>
</dbReference>
<keyword evidence="1 5" id="KW-0004">4Fe-4S</keyword>
<dbReference type="InterPro" id="IPR003451">
    <property type="entry name" value="LytB/IspH"/>
</dbReference>
<dbReference type="PANTHER" id="PTHR30426:SF0">
    <property type="entry name" value="4-HYDROXY-3-METHYLBUT-2-ENYL DIPHOSPHATE REDUCTASE"/>
    <property type="match status" value="1"/>
</dbReference>
<keyword evidence="2 5" id="KW-0479">Metal-binding</keyword>
<dbReference type="Pfam" id="PF02401">
    <property type="entry name" value="LYTB"/>
    <property type="match status" value="1"/>
</dbReference>
<dbReference type="Proteomes" id="UP000077654">
    <property type="component" value="Chromosome"/>
</dbReference>
<dbReference type="NCBIfam" id="NF002188">
    <property type="entry name" value="PRK01045.1-2"/>
    <property type="match status" value="1"/>
</dbReference>
<feature type="binding site" evidence="5">
    <location>
        <position position="41"/>
    </location>
    <ligand>
        <name>(2E)-4-hydroxy-3-methylbut-2-enyl diphosphate</name>
        <dbReference type="ChEBI" id="CHEBI:128753"/>
    </ligand>
</feature>
<feature type="binding site" evidence="5">
    <location>
        <position position="124"/>
    </location>
    <ligand>
        <name>(2E)-4-hydroxy-3-methylbut-2-enyl diphosphate</name>
        <dbReference type="ChEBI" id="CHEBI:128753"/>
    </ligand>
</feature>
<feature type="binding site" evidence="5">
    <location>
        <position position="225"/>
    </location>
    <ligand>
        <name>isopentenyl diphosphate</name>
        <dbReference type="ChEBI" id="CHEBI:128769"/>
    </ligand>
</feature>
<dbReference type="Gene3D" id="3.40.50.11270">
    <property type="match status" value="1"/>
</dbReference>
<dbReference type="GO" id="GO:0050992">
    <property type="term" value="P:dimethylallyl diphosphate biosynthetic process"/>
    <property type="evidence" value="ECO:0007669"/>
    <property type="project" value="UniProtKB-UniRule"/>
</dbReference>
<comment type="function">
    <text evidence="5">Catalyzes the conversion of 1-hydroxy-2-methyl-2-(E)-butenyl 4-diphosphate (HMBPP) into a mixture of isopentenyl diphosphate (IPP) and dimethylallyl diphosphate (DMAPP). Acts in the terminal step of the DOXP/MEP pathway for isoprenoid precursor biosynthesis.</text>
</comment>
<comment type="similarity">
    <text evidence="5">Belongs to the IspH family.</text>
</comment>
<keyword evidence="4 5" id="KW-0411">Iron-sulfur</keyword>
<evidence type="ECO:0000256" key="2">
    <source>
        <dbReference type="ARBA" id="ARBA00022723"/>
    </source>
</evidence>
<comment type="cofactor">
    <cofactor evidence="5">
        <name>[4Fe-4S] cluster</name>
        <dbReference type="ChEBI" id="CHEBI:49883"/>
    </cofactor>
    <text evidence="5">Binds 1 [4Fe-4S] cluster per subunit.</text>
</comment>
<proteinExistence type="inferred from homology"/>
<comment type="pathway">
    <text evidence="5">Isoprenoid biosynthesis; dimethylallyl diphosphate biosynthesis; dimethylallyl diphosphate from (2E)-4-hydroxy-3-methylbutenyl diphosphate: step 1/1.</text>
</comment>
<dbReference type="UniPathway" id="UPA00056">
    <property type="reaction ID" value="UER00097"/>
</dbReference>
<dbReference type="EC" id="1.17.7.4" evidence="5"/>
<evidence type="ECO:0000256" key="4">
    <source>
        <dbReference type="ARBA" id="ARBA00023014"/>
    </source>
</evidence>
<keyword evidence="7" id="KW-1185">Reference proteome</keyword>
<feature type="binding site" evidence="5">
    <location>
        <position position="74"/>
    </location>
    <ligand>
        <name>(2E)-4-hydroxy-3-methylbut-2-enyl diphosphate</name>
        <dbReference type="ChEBI" id="CHEBI:128753"/>
    </ligand>
</feature>
<dbReference type="RefSeq" id="WP_075473957.1">
    <property type="nucleotide sequence ID" value="NZ_CP011299.1"/>
</dbReference>
<accession>A0A172WDA1</accession>
<dbReference type="PANTHER" id="PTHR30426">
    <property type="entry name" value="4-HYDROXY-3-METHYLBUT-2-ENYL DIPHOSPHATE REDUCTASE"/>
    <property type="match status" value="1"/>
</dbReference>
<feature type="binding site" evidence="5">
    <location>
        <position position="270"/>
    </location>
    <ligand>
        <name>(2E)-4-hydroxy-3-methylbut-2-enyl diphosphate</name>
        <dbReference type="ChEBI" id="CHEBI:128753"/>
    </ligand>
</feature>
<feature type="active site" description="Proton donor" evidence="5">
    <location>
        <position position="126"/>
    </location>
</feature>
<feature type="binding site" evidence="5">
    <location>
        <position position="226"/>
    </location>
    <ligand>
        <name>dimethylallyl diphosphate</name>
        <dbReference type="ChEBI" id="CHEBI:57623"/>
    </ligand>
</feature>
<keyword evidence="3 5" id="KW-0408">Iron</keyword>
<dbReference type="PATRIC" id="fig|118110.3.peg.132"/>
<feature type="binding site" evidence="5">
    <location>
        <position position="225"/>
    </location>
    <ligand>
        <name>dimethylallyl diphosphate</name>
        <dbReference type="ChEBI" id="CHEBI:57623"/>
    </ligand>
</feature>
<comment type="catalytic activity">
    <reaction evidence="5">
        <text>dimethylallyl diphosphate + 2 oxidized [2Fe-2S]-[ferredoxin] + H2O = (2E)-4-hydroxy-3-methylbut-2-enyl diphosphate + 2 reduced [2Fe-2S]-[ferredoxin] + 2 H(+)</text>
        <dbReference type="Rhea" id="RHEA:24825"/>
        <dbReference type="Rhea" id="RHEA-COMP:10000"/>
        <dbReference type="Rhea" id="RHEA-COMP:10001"/>
        <dbReference type="ChEBI" id="CHEBI:15377"/>
        <dbReference type="ChEBI" id="CHEBI:15378"/>
        <dbReference type="ChEBI" id="CHEBI:33737"/>
        <dbReference type="ChEBI" id="CHEBI:33738"/>
        <dbReference type="ChEBI" id="CHEBI:57623"/>
        <dbReference type="ChEBI" id="CHEBI:128753"/>
        <dbReference type="EC" id="1.17.7.4"/>
    </reaction>
</comment>
<keyword evidence="5 6" id="KW-0560">Oxidoreductase</keyword>
<dbReference type="CDD" id="cd13944">
    <property type="entry name" value="lytB_ispH"/>
    <property type="match status" value="1"/>
</dbReference>
<feature type="binding site" evidence="5">
    <location>
        <position position="12"/>
    </location>
    <ligand>
        <name>[4Fe-4S] cluster</name>
        <dbReference type="ChEBI" id="CHEBI:49883"/>
    </ligand>
</feature>
<feature type="binding site" evidence="5">
    <location>
        <position position="227"/>
    </location>
    <ligand>
        <name>isopentenyl diphosphate</name>
        <dbReference type="ChEBI" id="CHEBI:128769"/>
    </ligand>
</feature>
<dbReference type="GO" id="GO:0019288">
    <property type="term" value="P:isopentenyl diphosphate biosynthetic process, methylerythritol 4-phosphate pathway"/>
    <property type="evidence" value="ECO:0007669"/>
    <property type="project" value="UniProtKB-UniRule"/>
</dbReference>
<feature type="binding site" evidence="5">
    <location>
        <position position="74"/>
    </location>
    <ligand>
        <name>isopentenyl diphosphate</name>
        <dbReference type="ChEBI" id="CHEBI:128769"/>
    </ligand>
</feature>
<feature type="binding site" evidence="5">
    <location>
        <position position="225"/>
    </location>
    <ligand>
        <name>(2E)-4-hydroxy-3-methylbut-2-enyl diphosphate</name>
        <dbReference type="ChEBI" id="CHEBI:128753"/>
    </ligand>
</feature>
<feature type="binding site" evidence="5">
    <location>
        <position position="270"/>
    </location>
    <ligand>
        <name>isopentenyl diphosphate</name>
        <dbReference type="ChEBI" id="CHEBI:128769"/>
    </ligand>
</feature>
<dbReference type="HAMAP" id="MF_00191">
    <property type="entry name" value="IspH"/>
    <property type="match status" value="1"/>
</dbReference>
<dbReference type="OrthoDB" id="9804068at2"/>
<dbReference type="GO" id="GO:0046872">
    <property type="term" value="F:metal ion binding"/>
    <property type="evidence" value="ECO:0007669"/>
    <property type="project" value="UniProtKB-KW"/>
</dbReference>
<dbReference type="NCBIfam" id="TIGR00216">
    <property type="entry name" value="ispH_lytB"/>
    <property type="match status" value="1"/>
</dbReference>
<evidence type="ECO:0000313" key="6">
    <source>
        <dbReference type="EMBL" id="ANF16945.1"/>
    </source>
</evidence>
<feature type="binding site" evidence="5">
    <location>
        <position position="124"/>
    </location>
    <ligand>
        <name>dimethylallyl diphosphate</name>
        <dbReference type="ChEBI" id="CHEBI:57623"/>
    </ligand>
</feature>
<keyword evidence="5" id="KW-0414">Isoprene biosynthesis</keyword>
<comment type="subunit">
    <text evidence="5">Homodimer.</text>
</comment>
<organism evidence="6 7">
    <name type="scientific">Buchnera aphidicola subsp. Schlechtendalia chinensis</name>
    <dbReference type="NCBI Taxonomy" id="118110"/>
    <lineage>
        <taxon>Bacteria</taxon>
        <taxon>Pseudomonadati</taxon>
        <taxon>Pseudomonadota</taxon>
        <taxon>Gammaproteobacteria</taxon>
        <taxon>Enterobacterales</taxon>
        <taxon>Erwiniaceae</taxon>
        <taxon>Buchnera</taxon>
    </lineage>
</organism>
<feature type="binding site" evidence="5">
    <location>
        <position position="167"/>
    </location>
    <ligand>
        <name>(2E)-4-hydroxy-3-methylbut-2-enyl diphosphate</name>
        <dbReference type="ChEBI" id="CHEBI:128753"/>
    </ligand>
</feature>
<name>A0A172WDA1_BUCSC</name>
<gene>
    <name evidence="5 6" type="primary">ispH</name>
    <name evidence="6" type="ORF">XW81_00690</name>
</gene>
<feature type="binding site" evidence="5">
    <location>
        <position position="226"/>
    </location>
    <ligand>
        <name>(2E)-4-hydroxy-3-methylbut-2-enyl diphosphate</name>
        <dbReference type="ChEBI" id="CHEBI:128753"/>
    </ligand>
</feature>
<feature type="binding site" evidence="5">
    <location>
        <position position="96"/>
    </location>
    <ligand>
        <name>[4Fe-4S] cluster</name>
        <dbReference type="ChEBI" id="CHEBI:49883"/>
    </ligand>
</feature>
<protein>
    <recommendedName>
        <fullName evidence="5">4-hydroxy-3-methylbut-2-enyl diphosphate reductase</fullName>
        <shortName evidence="5">HMBPP reductase</shortName>
        <ecNumber evidence="5">1.17.7.4</ecNumber>
    </recommendedName>
</protein>
<dbReference type="Gene3D" id="3.40.1010.20">
    <property type="entry name" value="4-hydroxy-3-methylbut-2-enyl diphosphate reductase, catalytic domain"/>
    <property type="match status" value="2"/>
</dbReference>
<comment type="pathway">
    <text evidence="5">Isoprenoid biosynthesis; isopentenyl diphosphate biosynthesis via DXP pathway; isopentenyl diphosphate from 1-deoxy-D-xylulose 5-phosphate: step 6/6.</text>
</comment>
<evidence type="ECO:0000256" key="3">
    <source>
        <dbReference type="ARBA" id="ARBA00023004"/>
    </source>
</evidence>
<feature type="binding site" evidence="5">
    <location>
        <position position="227"/>
    </location>
    <ligand>
        <name>(2E)-4-hydroxy-3-methylbut-2-enyl diphosphate</name>
        <dbReference type="ChEBI" id="CHEBI:128753"/>
    </ligand>
</feature>
<dbReference type="AlphaFoldDB" id="A0A172WDA1"/>
<dbReference type="UniPathway" id="UPA00059">
    <property type="reaction ID" value="UER00105"/>
</dbReference>
<feature type="binding site" evidence="5">
    <location>
        <position position="41"/>
    </location>
    <ligand>
        <name>isopentenyl diphosphate</name>
        <dbReference type="ChEBI" id="CHEBI:128769"/>
    </ligand>
</feature>
<feature type="binding site" evidence="5">
    <location>
        <position position="197"/>
    </location>
    <ligand>
        <name>[4Fe-4S] cluster</name>
        <dbReference type="ChEBI" id="CHEBI:49883"/>
    </ligand>
</feature>
<dbReference type="GO" id="GO:0051745">
    <property type="term" value="F:4-hydroxy-3-methylbut-2-enyl diphosphate reductase activity"/>
    <property type="evidence" value="ECO:0007669"/>
    <property type="project" value="UniProtKB-UniRule"/>
</dbReference>
<feature type="binding site" evidence="5">
    <location>
        <position position="41"/>
    </location>
    <ligand>
        <name>dimethylallyl diphosphate</name>
        <dbReference type="ChEBI" id="CHEBI:57623"/>
    </ligand>
</feature>
<feature type="binding site" evidence="5">
    <location>
        <position position="74"/>
    </location>
    <ligand>
        <name>dimethylallyl diphosphate</name>
        <dbReference type="ChEBI" id="CHEBI:57623"/>
    </ligand>
</feature>
<sequence>MNIFLANPRGFCAGVKRAISIVNTALKIWGKPIYVNHEIVHNTHVINYLTSKGVIFNKDINSIPCGSILILSAHGVSKSFKNQAIERKLKIIDATCPLVKKVHKEVKNASKKGYEAILIGTSKHPEIEGTLGQYTNVNGHIHLVESISDIYKIEIKNSKQLMYMTQTTLSLEKINPIIKELKKKYPFIKNSKTSDVCYATINRQNAVKKLSKISDMIIIIGSKNSSNSNQLFELAKKSGKYSIMIDSKKEINLKQWHENTKSIGIASGASTPNIAIKQVIKALNKIKKTKVQNMPGLKEKILFDLPKELQNIQV</sequence>
<evidence type="ECO:0000256" key="5">
    <source>
        <dbReference type="HAMAP-Rule" id="MF_00191"/>
    </source>
</evidence>
<dbReference type="GO" id="GO:0051539">
    <property type="term" value="F:4 iron, 4 sulfur cluster binding"/>
    <property type="evidence" value="ECO:0007669"/>
    <property type="project" value="UniProtKB-UniRule"/>
</dbReference>
<dbReference type="STRING" id="118110.XW81_00690"/>
<feature type="binding site" evidence="5">
    <location>
        <position position="124"/>
    </location>
    <ligand>
        <name>isopentenyl diphosphate</name>
        <dbReference type="ChEBI" id="CHEBI:128769"/>
    </ligand>
</feature>
<evidence type="ECO:0000256" key="1">
    <source>
        <dbReference type="ARBA" id="ARBA00022485"/>
    </source>
</evidence>
<comment type="catalytic activity">
    <reaction evidence="5">
        <text>isopentenyl diphosphate + 2 oxidized [2Fe-2S]-[ferredoxin] + H2O = (2E)-4-hydroxy-3-methylbut-2-enyl diphosphate + 2 reduced [2Fe-2S]-[ferredoxin] + 2 H(+)</text>
        <dbReference type="Rhea" id="RHEA:24488"/>
        <dbReference type="Rhea" id="RHEA-COMP:10000"/>
        <dbReference type="Rhea" id="RHEA-COMP:10001"/>
        <dbReference type="ChEBI" id="CHEBI:15377"/>
        <dbReference type="ChEBI" id="CHEBI:15378"/>
        <dbReference type="ChEBI" id="CHEBI:33737"/>
        <dbReference type="ChEBI" id="CHEBI:33738"/>
        <dbReference type="ChEBI" id="CHEBI:128753"/>
        <dbReference type="ChEBI" id="CHEBI:128769"/>
        <dbReference type="EC" id="1.17.7.4"/>
    </reaction>
</comment>
<evidence type="ECO:0000313" key="7">
    <source>
        <dbReference type="Proteomes" id="UP000077654"/>
    </source>
</evidence>